<name>A0A6B8RR13_9BACL</name>
<dbReference type="SMART" id="SM00382">
    <property type="entry name" value="AAA"/>
    <property type="match status" value="2"/>
</dbReference>
<dbReference type="GO" id="GO:0016020">
    <property type="term" value="C:membrane"/>
    <property type="evidence" value="ECO:0007669"/>
    <property type="project" value="UniProtKB-SubCell"/>
</dbReference>
<sequence length="1332" mass="151051">MISNKERLGYMVQRTPRIIPAIQISEISIEKNSNRSSKPSISWLNMLFPPIAMMMMTVITSILMKSKTMIYSVVGMTLITIIVSIVNYVSSIRKHKKQEAEKKAKYMEYMDMVVQKLQSANVNQKEVMSLIHPNTDICIEIVKNMDKSLWERTSIETDFLHTRVGIGTQALKLKVKFPQENKALDEEDLLLSELMKKCEPLTVVKDIPFVLPIRDIGILGLVGKRNRLSEVINSLILHLTTHHGYDEVKTIFIYSEEEKEQWEWLRWLPHVWSDDQQTRFMASDSTNVLKIVEEVQQQLKSRESRKNGFSENSNQNRLPHYVFFVLAPELLESLEFFNYLLSNQPSLGLTSVFLTERIDVNLPLNCQTIIEVSDRIGIIRRDQAQVLSDYNENIILDFVGKHKAEQFARQLAPIKLKETGGKNKIPSLVTFLELFQVERVEELGILNRWTKNQANRTMAVPLGKESGGKLFMFDMHEKFYGPHGLVAGTTGSGKSELLQALILALAVNYHPHEVSMVIVDYKGGGMANAFIGMPHLIGTITNLGGNEINRALVSIKSELKRRQVLFGEIGVNSIDAYIVNYRDGVAKEPLPHLFIIVDEFAELKSDQPEFMVELVSAARVGRSLGIHLILATQKPSGVVNDQIWSNSRFKLCLKVQDVSDSQEMLKRPEAAEIKEKGRGYLQVGNNEVFTLFQSAWSGAPYQVNEVIESDQTFYKIELNGNRTAIKRNQVVLLSEGKKISQLDAVVEQIKQVIKDSDIKAVKPLWLMPLPERLSLEDCYNIKNVMGEKTKRSASKEGLTFTVGIVDNPAAQIQFSLQMDLGKEGHILIYGVPNSGKTTLLKSIIIDLVTSYTADDLNLYLLDFGSRTLAVFHELPHLGDVLYLEEEDKLLKLFKMLTQELENRKRLFAAEGVGNIFAFRNLSSLPIPAIVIILDNFTAFSENYNDAVAFLIMLIREGGNYGIHLILTGTSGNTFSYKITQNVRQSITLQMADKNDYYALVGRTNGLEPANVPGRGLVKIEMPLEFHTALPYEGATDEEIALGIRKQCKQINQSWKGRRAKKVPTIPAKLSAEELIGRCNIDNIPENELTELFPVGLELEETLPVYFKLEEFFSCLFSYSDLAQANQMIHALVPIWRKSFETQEILIHVIEGIKSPLQLLKKTLEIDSYIIASDPLQEFIDRIIDEMQTRKDSIREASAKSQDPDTFDEYQFIQKHYSRQFICITDLQHASKLMNEDILKKMDKITMFGNGLGIYLFICSPANDINKLKNTLDFVSPLLERKCAIVTGGSLQQHTAFSQEMNGIPYSEQNRDMGEGIGWLFRKNQKVKIKLPI</sequence>
<dbReference type="EMBL" id="CP034235">
    <property type="protein sequence ID" value="QGQ98831.1"/>
    <property type="molecule type" value="Genomic_DNA"/>
</dbReference>
<dbReference type="InterPro" id="IPR023839">
    <property type="entry name" value="Firmicutes_EssC_C"/>
</dbReference>
<dbReference type="InterPro" id="IPR027417">
    <property type="entry name" value="P-loop_NTPase"/>
</dbReference>
<dbReference type="OrthoDB" id="9807790at2"/>
<feature type="binding site" evidence="4">
    <location>
        <begin position="488"/>
        <end position="495"/>
    </location>
    <ligand>
        <name>ATP</name>
        <dbReference type="ChEBI" id="CHEBI:30616"/>
    </ligand>
</feature>
<evidence type="ECO:0000313" key="7">
    <source>
        <dbReference type="EMBL" id="QGQ98831.1"/>
    </source>
</evidence>
<dbReference type="NCBIfam" id="TIGR03928">
    <property type="entry name" value="T7_EssCb_Firm"/>
    <property type="match status" value="1"/>
</dbReference>
<keyword evidence="3 4" id="KW-0067">ATP-binding</keyword>
<keyword evidence="5" id="KW-0472">Membrane</keyword>
<proteinExistence type="predicted"/>
<reference evidence="8" key="1">
    <citation type="submission" date="2018-11" db="EMBL/GenBank/DDBJ databases">
        <title>Complete genome sequence of Paenibacillus sp. ML311-T8.</title>
        <authorList>
            <person name="Nam Y.-D."/>
            <person name="Kang J."/>
            <person name="Chung W.-H."/>
            <person name="Park Y.S."/>
        </authorList>
    </citation>
    <scope>NUCLEOTIDE SEQUENCE [LARGE SCALE GENOMIC DNA]</scope>
    <source>
        <strain evidence="8">ML311-T8</strain>
    </source>
</reference>
<evidence type="ECO:0000256" key="1">
    <source>
        <dbReference type="ARBA" id="ARBA00022737"/>
    </source>
</evidence>
<dbReference type="InterPro" id="IPR002543">
    <property type="entry name" value="FtsK_dom"/>
</dbReference>
<dbReference type="PANTHER" id="PTHR22683:SF1">
    <property type="entry name" value="TYPE VII SECRETION SYSTEM PROTEIN ESSC"/>
    <property type="match status" value="1"/>
</dbReference>
<keyword evidence="2 4" id="KW-0547">Nucleotide-binding</keyword>
<dbReference type="SUPFAM" id="SSF52540">
    <property type="entry name" value="P-loop containing nucleoside triphosphate hydrolases"/>
    <property type="match status" value="2"/>
</dbReference>
<feature type="transmembrane region" description="Helical" evidence="5">
    <location>
        <begin position="41"/>
        <end position="63"/>
    </location>
</feature>
<gene>
    <name evidence="7" type="primary">essC</name>
    <name evidence="7" type="ORF">EHS13_30105</name>
</gene>
<evidence type="ECO:0000313" key="8">
    <source>
        <dbReference type="Proteomes" id="UP000426246"/>
    </source>
</evidence>
<feature type="domain" description="FtsK" evidence="6">
    <location>
        <begin position="467"/>
        <end position="662"/>
    </location>
</feature>
<evidence type="ECO:0000256" key="4">
    <source>
        <dbReference type="PROSITE-ProRule" id="PRU00289"/>
    </source>
</evidence>
<feature type="binding site" evidence="4">
    <location>
        <begin position="830"/>
        <end position="837"/>
    </location>
    <ligand>
        <name>ATP</name>
        <dbReference type="ChEBI" id="CHEBI:30616"/>
    </ligand>
</feature>
<feature type="domain" description="FtsK" evidence="6">
    <location>
        <begin position="813"/>
        <end position="997"/>
    </location>
</feature>
<dbReference type="InterPro" id="IPR050206">
    <property type="entry name" value="FtsK/SpoIIIE/SftA"/>
</dbReference>
<dbReference type="KEGG" id="ppsc:EHS13_30105"/>
<protein>
    <submittedName>
        <fullName evidence="7">Type VII secretion protein EssC</fullName>
    </submittedName>
</protein>
<keyword evidence="8" id="KW-1185">Reference proteome</keyword>
<keyword evidence="1" id="KW-0677">Repeat</keyword>
<dbReference type="PANTHER" id="PTHR22683">
    <property type="entry name" value="SPORULATION PROTEIN RELATED"/>
    <property type="match status" value="1"/>
</dbReference>
<dbReference type="Proteomes" id="UP000426246">
    <property type="component" value="Chromosome"/>
</dbReference>
<keyword evidence="5" id="KW-1133">Transmembrane helix</keyword>
<evidence type="ECO:0000256" key="2">
    <source>
        <dbReference type="ARBA" id="ARBA00022741"/>
    </source>
</evidence>
<dbReference type="PROSITE" id="PS50901">
    <property type="entry name" value="FTSK"/>
    <property type="match status" value="2"/>
</dbReference>
<evidence type="ECO:0000256" key="3">
    <source>
        <dbReference type="ARBA" id="ARBA00022840"/>
    </source>
</evidence>
<organism evidence="7 8">
    <name type="scientific">Paenibacillus psychroresistens</name>
    <dbReference type="NCBI Taxonomy" id="1778678"/>
    <lineage>
        <taxon>Bacteria</taxon>
        <taxon>Bacillati</taxon>
        <taxon>Bacillota</taxon>
        <taxon>Bacilli</taxon>
        <taxon>Bacillales</taxon>
        <taxon>Paenibacillaceae</taxon>
        <taxon>Paenibacillus</taxon>
    </lineage>
</organism>
<dbReference type="Gene3D" id="3.40.50.300">
    <property type="entry name" value="P-loop containing nucleotide triphosphate hydrolases"/>
    <property type="match status" value="3"/>
</dbReference>
<dbReference type="RefSeq" id="WP_155703936.1">
    <property type="nucleotide sequence ID" value="NZ_CP034235.1"/>
</dbReference>
<dbReference type="GO" id="GO:0005524">
    <property type="term" value="F:ATP binding"/>
    <property type="evidence" value="ECO:0007669"/>
    <property type="project" value="UniProtKB-UniRule"/>
</dbReference>
<dbReference type="InterPro" id="IPR003593">
    <property type="entry name" value="AAA+_ATPase"/>
</dbReference>
<accession>A0A6B8RR13</accession>
<evidence type="ECO:0000259" key="6">
    <source>
        <dbReference type="PROSITE" id="PS50901"/>
    </source>
</evidence>
<dbReference type="Pfam" id="PF01580">
    <property type="entry name" value="FtsK_SpoIIIE"/>
    <property type="match status" value="2"/>
</dbReference>
<dbReference type="CDD" id="cd01127">
    <property type="entry name" value="TrwB_TraG_TraD_VirD4"/>
    <property type="match status" value="1"/>
</dbReference>
<evidence type="ECO:0000256" key="5">
    <source>
        <dbReference type="SAM" id="Phobius"/>
    </source>
</evidence>
<keyword evidence="5" id="KW-0812">Transmembrane</keyword>
<feature type="transmembrane region" description="Helical" evidence="5">
    <location>
        <begin position="69"/>
        <end position="89"/>
    </location>
</feature>
<dbReference type="GO" id="GO:0003677">
    <property type="term" value="F:DNA binding"/>
    <property type="evidence" value="ECO:0007669"/>
    <property type="project" value="InterPro"/>
</dbReference>